<dbReference type="InterPro" id="IPR029063">
    <property type="entry name" value="SAM-dependent_MTases_sf"/>
</dbReference>
<proteinExistence type="predicted"/>
<dbReference type="Proteomes" id="UP001165082">
    <property type="component" value="Unassembled WGS sequence"/>
</dbReference>
<name>A0A9W7DUG5_9STRA</name>
<gene>
    <name evidence="1" type="ORF">TrRE_jg2506</name>
</gene>
<dbReference type="SUPFAM" id="SSF53335">
    <property type="entry name" value="S-adenosyl-L-methionine-dependent methyltransferases"/>
    <property type="match status" value="1"/>
</dbReference>
<reference evidence="1" key="1">
    <citation type="submission" date="2022-07" db="EMBL/GenBank/DDBJ databases">
        <title>Genome analysis of Parmales, a sister group of diatoms, reveals the evolutionary specialization of diatoms from phago-mixotrophs to photoautotrophs.</title>
        <authorList>
            <person name="Ban H."/>
            <person name="Sato S."/>
            <person name="Yoshikawa S."/>
            <person name="Kazumasa Y."/>
            <person name="Nakamura Y."/>
            <person name="Ichinomiya M."/>
            <person name="Saitoh K."/>
            <person name="Sato N."/>
            <person name="Blanc-Mathieu R."/>
            <person name="Endo H."/>
            <person name="Kuwata A."/>
            <person name="Ogata H."/>
        </authorList>
    </citation>
    <scope>NUCLEOTIDE SEQUENCE</scope>
</reference>
<sequence>MPIYGETTYSNFRTKPVAGDPYFGFKVQIKNGGGIISYIFDYNELVSAEEAAALSMTKLADELAEKFDNGKKLDLKEFEAMLQQNFEKRIRILQDEILNPVIPDDALLFKYEGVEFYKNDNPAKALRRFLSTGTSRLPLEQMYTHLHVISTRLLPARICDVRGLLPDACSELKVESCQRRKSTWPGYEFTKMKHLSNEEKLAILFRYAKEAGGEAMCVETGTYMGDTTLALFQEPGICGGGVLTVELGEELAYNARSRFDESGAEAIQILQGDSKTALHQHSELFTSPDSAFFYLDGHYSMLDTACGNDE</sequence>
<comment type="caution">
    <text evidence="1">The sequence shown here is derived from an EMBL/GenBank/DDBJ whole genome shotgun (WGS) entry which is preliminary data.</text>
</comment>
<organism evidence="1 2">
    <name type="scientific">Triparma retinervis</name>
    <dbReference type="NCBI Taxonomy" id="2557542"/>
    <lineage>
        <taxon>Eukaryota</taxon>
        <taxon>Sar</taxon>
        <taxon>Stramenopiles</taxon>
        <taxon>Ochrophyta</taxon>
        <taxon>Bolidophyceae</taxon>
        <taxon>Parmales</taxon>
        <taxon>Triparmaceae</taxon>
        <taxon>Triparma</taxon>
    </lineage>
</organism>
<accession>A0A9W7DUG5</accession>
<evidence type="ECO:0000313" key="2">
    <source>
        <dbReference type="Proteomes" id="UP001165082"/>
    </source>
</evidence>
<dbReference type="AlphaFoldDB" id="A0A9W7DUG5"/>
<dbReference type="EMBL" id="BRXZ01000815">
    <property type="protein sequence ID" value="GMH54695.1"/>
    <property type="molecule type" value="Genomic_DNA"/>
</dbReference>
<protein>
    <submittedName>
        <fullName evidence="1">Uncharacterized protein</fullName>
    </submittedName>
</protein>
<keyword evidence="2" id="KW-1185">Reference proteome</keyword>
<dbReference type="OrthoDB" id="10577275at2759"/>
<evidence type="ECO:0000313" key="1">
    <source>
        <dbReference type="EMBL" id="GMH54695.1"/>
    </source>
</evidence>
<dbReference type="Gene3D" id="3.40.50.150">
    <property type="entry name" value="Vaccinia Virus protein VP39"/>
    <property type="match status" value="1"/>
</dbReference>